<proteinExistence type="predicted"/>
<sequence length="368" mass="40690">MADDDLLEKVHSLSDLELAVLLCLVNREHVLISTPPAAIDDLVQELQLIASKTYSLKSVVVNCHPSTTLEDFASALLLQPQQTPLNSASPAISPFTRNDSYFVLNSLSNHRSSTPLSPRTFLSPQIAHFVIAKNLDRAPRVVQIQALELLRTRRIFTRTSVQAAPKQFVFIPVLGAASGGEAHVTAHLNDFFSVAHWHNPEDGYVNLDEAESRNKDDDETASTESVVKKASNDTTPSTALISDIEISQLAKLSQEVQIDVDILRYQMNIISFLRMHRAVAGGITPAATKHLHQLVKSLAPLHKLDFVTPALIGLAVRKVYLHRIRITEPEKERSMQWGSQLEAVEALLEDVGPEEVMEEVLEMVTAPL</sequence>
<protein>
    <recommendedName>
        <fullName evidence="1">magnesium chelatase</fullName>
        <ecNumber evidence="1">6.6.1.1</ecNumber>
    </recommendedName>
</protein>
<feature type="region of interest" description="Disordered" evidence="3">
    <location>
        <begin position="210"/>
        <end position="232"/>
    </location>
</feature>
<reference evidence="5 6" key="1">
    <citation type="submission" date="2016-04" db="EMBL/GenBank/DDBJ databases">
        <title>Multiple horizontal gene transfer events from other fungi enriched the ability of the initially mycotrophic fungus Trichoderma (Ascomycota) to feed on dead plant biomass.</title>
        <authorList>
            <person name="Atanasova L."/>
            <person name="Chenthamara K."/>
            <person name="Zhang J."/>
            <person name="Grujic M."/>
            <person name="Henrissat B."/>
            <person name="Kuo A."/>
            <person name="Aertz A."/>
            <person name="Salamov A."/>
            <person name="Lipzen A."/>
            <person name="Labutti K."/>
            <person name="Barry K."/>
            <person name="Miao Y."/>
            <person name="Rahimi M.J."/>
            <person name="Shen Q."/>
            <person name="Grigoriev I.V."/>
            <person name="Kubicek C.P."/>
            <person name="Druzhinina I.S."/>
        </authorList>
    </citation>
    <scope>NUCLEOTIDE SEQUENCE [LARGE SCALE GENOMIC DNA]</scope>
    <source>
        <strain evidence="5 6">NJAU 4742</strain>
    </source>
</reference>
<keyword evidence="6" id="KW-1185">Reference proteome</keyword>
<dbReference type="PANTHER" id="PTHR11603:SF132">
    <property type="entry name" value="C2H2-TYPE DOMAIN-CONTAINING PROTEIN"/>
    <property type="match status" value="1"/>
</dbReference>
<name>A0A1T3C8L5_9HYPO</name>
<accession>A0A1T3C8L5</accession>
<dbReference type="OrthoDB" id="5582146at2759"/>
<evidence type="ECO:0000313" key="6">
    <source>
        <dbReference type="Proteomes" id="UP000191004"/>
    </source>
</evidence>
<evidence type="ECO:0000256" key="1">
    <source>
        <dbReference type="ARBA" id="ARBA00012825"/>
    </source>
</evidence>
<feature type="domain" description="ChlI/MoxR AAA lid" evidence="4">
    <location>
        <begin position="274"/>
        <end position="333"/>
    </location>
</feature>
<dbReference type="InterPro" id="IPR052041">
    <property type="entry name" value="Nucleic_acid_metab_PIN/TRAM"/>
</dbReference>
<dbReference type="GO" id="GO:0016851">
    <property type="term" value="F:magnesium chelatase activity"/>
    <property type="evidence" value="ECO:0007669"/>
    <property type="project" value="UniProtKB-EC"/>
</dbReference>
<dbReference type="Gene3D" id="1.10.8.80">
    <property type="entry name" value="Magnesium chelatase subunit I, C-Terminal domain"/>
    <property type="match status" value="1"/>
</dbReference>
<organism evidence="5 6">
    <name type="scientific">Trichoderma guizhouense</name>
    <dbReference type="NCBI Taxonomy" id="1491466"/>
    <lineage>
        <taxon>Eukaryota</taxon>
        <taxon>Fungi</taxon>
        <taxon>Dikarya</taxon>
        <taxon>Ascomycota</taxon>
        <taxon>Pezizomycotina</taxon>
        <taxon>Sordariomycetes</taxon>
        <taxon>Hypocreomycetidae</taxon>
        <taxon>Hypocreales</taxon>
        <taxon>Hypocreaceae</taxon>
        <taxon>Trichoderma</taxon>
    </lineage>
</organism>
<comment type="caution">
    <text evidence="5">The sequence shown here is derived from an EMBL/GenBank/DDBJ whole genome shotgun (WGS) entry which is preliminary data.</text>
</comment>
<dbReference type="EC" id="6.6.1.1" evidence="1"/>
<dbReference type="EMBL" id="LVVK01000022">
    <property type="protein sequence ID" value="OPB37335.1"/>
    <property type="molecule type" value="Genomic_DNA"/>
</dbReference>
<evidence type="ECO:0000259" key="4">
    <source>
        <dbReference type="Pfam" id="PF17863"/>
    </source>
</evidence>
<dbReference type="PANTHER" id="PTHR11603">
    <property type="entry name" value="AAA FAMILY ATPASE"/>
    <property type="match status" value="1"/>
</dbReference>
<evidence type="ECO:0000313" key="5">
    <source>
        <dbReference type="EMBL" id="OPB37335.1"/>
    </source>
</evidence>
<evidence type="ECO:0000256" key="2">
    <source>
        <dbReference type="ARBA" id="ARBA00023444"/>
    </source>
</evidence>
<dbReference type="Pfam" id="PF17863">
    <property type="entry name" value="AAA_lid_2"/>
    <property type="match status" value="1"/>
</dbReference>
<dbReference type="AlphaFoldDB" id="A0A1T3C8L5"/>
<dbReference type="Proteomes" id="UP000191004">
    <property type="component" value="Unassembled WGS sequence"/>
</dbReference>
<comment type="pathway">
    <text evidence="2">Porphyrin-containing compound metabolism.</text>
</comment>
<dbReference type="InterPro" id="IPR041628">
    <property type="entry name" value="ChlI/MoxR_AAA_lid"/>
</dbReference>
<gene>
    <name evidence="5" type="ORF">A0O28_0042470</name>
</gene>
<evidence type="ECO:0000256" key="3">
    <source>
        <dbReference type="SAM" id="MobiDB-lite"/>
    </source>
</evidence>